<feature type="compositionally biased region" description="Polar residues" evidence="6">
    <location>
        <begin position="58"/>
        <end position="67"/>
    </location>
</feature>
<dbReference type="RefSeq" id="XP_032810238.1">
    <property type="nucleotide sequence ID" value="XM_032954347.1"/>
</dbReference>
<evidence type="ECO:0000259" key="7">
    <source>
        <dbReference type="Pfam" id="PF05175"/>
    </source>
</evidence>
<feature type="compositionally biased region" description="Low complexity" evidence="6">
    <location>
        <begin position="78"/>
        <end position="93"/>
    </location>
</feature>
<evidence type="ECO:0000256" key="5">
    <source>
        <dbReference type="ARBA" id="ARBA00048391"/>
    </source>
</evidence>
<dbReference type="GO" id="GO:0003676">
    <property type="term" value="F:nucleic acid binding"/>
    <property type="evidence" value="ECO:0007669"/>
    <property type="project" value="InterPro"/>
</dbReference>
<name>A0AAJ7T2R6_PETMA</name>
<dbReference type="Gene3D" id="1.10.8.10">
    <property type="entry name" value="DNA helicase RuvA subunit, C-terminal domain"/>
    <property type="match status" value="1"/>
</dbReference>
<feature type="domain" description="Release factor glutamine methyltransferase N-terminal" evidence="8">
    <location>
        <begin position="187"/>
        <end position="256"/>
    </location>
</feature>
<dbReference type="CDD" id="cd02440">
    <property type="entry name" value="AdoMet_MTases"/>
    <property type="match status" value="1"/>
</dbReference>
<evidence type="ECO:0000256" key="3">
    <source>
        <dbReference type="ARBA" id="ARBA00022679"/>
    </source>
</evidence>
<feature type="compositionally biased region" description="Gly residues" evidence="6">
    <location>
        <begin position="151"/>
        <end position="176"/>
    </location>
</feature>
<dbReference type="CTD" id="51409"/>
<dbReference type="GO" id="GO:0102559">
    <property type="term" value="F:peptide chain release factor N(5)-glutamine methyltransferase activity"/>
    <property type="evidence" value="ECO:0007669"/>
    <property type="project" value="UniProtKB-EC"/>
</dbReference>
<reference evidence="10" key="1">
    <citation type="submission" date="2025-08" db="UniProtKB">
        <authorList>
            <consortium name="RefSeq"/>
        </authorList>
    </citation>
    <scope>IDENTIFICATION</scope>
    <source>
        <tissue evidence="10">Sperm</tissue>
    </source>
</reference>
<dbReference type="InterPro" id="IPR007848">
    <property type="entry name" value="Small_mtfrase_dom"/>
</dbReference>
<organism evidence="9 10">
    <name type="scientific">Petromyzon marinus</name>
    <name type="common">Sea lamprey</name>
    <dbReference type="NCBI Taxonomy" id="7757"/>
    <lineage>
        <taxon>Eukaryota</taxon>
        <taxon>Metazoa</taxon>
        <taxon>Chordata</taxon>
        <taxon>Craniata</taxon>
        <taxon>Vertebrata</taxon>
        <taxon>Cyclostomata</taxon>
        <taxon>Hyperoartia</taxon>
        <taxon>Petromyzontiformes</taxon>
        <taxon>Petromyzontidae</taxon>
        <taxon>Petromyzon</taxon>
    </lineage>
</organism>
<comment type="catalytic activity">
    <reaction evidence="5">
        <text>L-glutaminyl-[peptide chain release factor] + S-adenosyl-L-methionine = N(5)-methyl-L-glutaminyl-[peptide chain release factor] + S-adenosyl-L-homocysteine + H(+)</text>
        <dbReference type="Rhea" id="RHEA:42896"/>
        <dbReference type="Rhea" id="RHEA-COMP:10271"/>
        <dbReference type="Rhea" id="RHEA-COMP:10272"/>
        <dbReference type="ChEBI" id="CHEBI:15378"/>
        <dbReference type="ChEBI" id="CHEBI:30011"/>
        <dbReference type="ChEBI" id="CHEBI:57856"/>
        <dbReference type="ChEBI" id="CHEBI:59789"/>
        <dbReference type="ChEBI" id="CHEBI:61891"/>
        <dbReference type="EC" id="2.1.1.297"/>
    </reaction>
</comment>
<dbReference type="PANTHER" id="PTHR18895">
    <property type="entry name" value="HEMK METHYLTRANSFERASE"/>
    <property type="match status" value="1"/>
</dbReference>
<dbReference type="NCBIfam" id="TIGR03534">
    <property type="entry name" value="RF_mod_PrmC"/>
    <property type="match status" value="1"/>
</dbReference>
<evidence type="ECO:0000256" key="6">
    <source>
        <dbReference type="SAM" id="MobiDB-lite"/>
    </source>
</evidence>
<dbReference type="Pfam" id="PF05175">
    <property type="entry name" value="MTS"/>
    <property type="match status" value="1"/>
</dbReference>
<dbReference type="GO" id="GO:0005739">
    <property type="term" value="C:mitochondrion"/>
    <property type="evidence" value="ECO:0007669"/>
    <property type="project" value="TreeGrafter"/>
</dbReference>
<sequence length="488" mass="51805">MKRIVKPIQTWISIAPRTLQGTAPCPGWHRPSLNNLDPRRSFPDGPSIIPLAAGSIESAGSGTSFQRPCQERSRASLRCRGQAARQRSGARPGTSGHGGLAGLRRSSPPRDFSSWIWSPRAGRPVPPIESEMTRAWSATAPRARRASGAGAAEGAGGDDGDGRGGCGGGGEGVGGRGRGETALGCVRSWSRRFRAAGISEPWESAAYIVAHVLGAKTIASLGRAVLTRPITAEAQAKVRELCCRRLMSMPVQYVIGQWDFMDLTLKMRPPVLIPRPETEELVSAVLGSSLVAAGEQGGPYRVLDIGCGSGAISLAILSASPLASCVAVDKSADAVALARENAEDLSLQDRCSVVQLDITAAHATEAVGALGPFDVLVSNPPYVFTGDMAALQPEIRSFEDPAALHGGEDGMDLIKVVLTLAAEVVKDNGLVWLETEPRHPAMIRKWLQQQQLALEFVETRRDFLGQPRFCVLRRKARAGGRLSGATHV</sequence>
<keyword evidence="2 10" id="KW-0489">Methyltransferase</keyword>
<dbReference type="PROSITE" id="PS00092">
    <property type="entry name" value="N6_MTASE"/>
    <property type="match status" value="1"/>
</dbReference>
<evidence type="ECO:0000256" key="2">
    <source>
        <dbReference type="ARBA" id="ARBA00022603"/>
    </source>
</evidence>
<feature type="domain" description="Methyltransferase small" evidence="7">
    <location>
        <begin position="301"/>
        <end position="383"/>
    </location>
</feature>
<accession>A0AAJ7T2R6</accession>
<evidence type="ECO:0000256" key="1">
    <source>
        <dbReference type="ARBA" id="ARBA00012771"/>
    </source>
</evidence>
<evidence type="ECO:0000259" key="8">
    <source>
        <dbReference type="Pfam" id="PF17827"/>
    </source>
</evidence>
<dbReference type="Pfam" id="PF17827">
    <property type="entry name" value="PrmC_N"/>
    <property type="match status" value="1"/>
</dbReference>
<keyword evidence="4" id="KW-0949">S-adenosyl-L-methionine</keyword>
<dbReference type="Proteomes" id="UP001318040">
    <property type="component" value="Chromosome 14"/>
</dbReference>
<dbReference type="InterPro" id="IPR002052">
    <property type="entry name" value="DNA_methylase_N6_adenine_CS"/>
</dbReference>
<dbReference type="PANTHER" id="PTHR18895:SF74">
    <property type="entry name" value="MTRF1L RELEASE FACTOR GLUTAMINE METHYLTRANSFERASE"/>
    <property type="match status" value="1"/>
</dbReference>
<keyword evidence="3" id="KW-0808">Transferase</keyword>
<dbReference type="InterPro" id="IPR040758">
    <property type="entry name" value="PrmC_N"/>
</dbReference>
<dbReference type="GO" id="GO:0032259">
    <property type="term" value="P:methylation"/>
    <property type="evidence" value="ECO:0007669"/>
    <property type="project" value="UniProtKB-KW"/>
</dbReference>
<dbReference type="Gene3D" id="3.40.50.150">
    <property type="entry name" value="Vaccinia Virus protein VP39"/>
    <property type="match status" value="1"/>
</dbReference>
<dbReference type="GeneID" id="116942427"/>
<gene>
    <name evidence="10" type="primary">HEMK1</name>
</gene>
<dbReference type="InterPro" id="IPR019874">
    <property type="entry name" value="RF_methyltr_PrmC"/>
</dbReference>
<dbReference type="SUPFAM" id="SSF53335">
    <property type="entry name" value="S-adenosyl-L-methionine-dependent methyltransferases"/>
    <property type="match status" value="1"/>
</dbReference>
<dbReference type="InterPro" id="IPR050320">
    <property type="entry name" value="N5-glutamine_MTase"/>
</dbReference>
<evidence type="ECO:0000256" key="4">
    <source>
        <dbReference type="ARBA" id="ARBA00022691"/>
    </source>
</evidence>
<evidence type="ECO:0000313" key="9">
    <source>
        <dbReference type="Proteomes" id="UP001318040"/>
    </source>
</evidence>
<evidence type="ECO:0000313" key="10">
    <source>
        <dbReference type="RefSeq" id="XP_032810238.1"/>
    </source>
</evidence>
<dbReference type="InterPro" id="IPR004556">
    <property type="entry name" value="HemK-like"/>
</dbReference>
<dbReference type="EC" id="2.1.1.297" evidence="1"/>
<dbReference type="NCBIfam" id="TIGR00536">
    <property type="entry name" value="hemK_fam"/>
    <property type="match status" value="1"/>
</dbReference>
<protein>
    <recommendedName>
        <fullName evidence="1">peptide chain release factor N(5)-glutamine methyltransferase</fullName>
        <ecNumber evidence="1">2.1.1.297</ecNumber>
    </recommendedName>
</protein>
<keyword evidence="9" id="KW-1185">Reference proteome</keyword>
<proteinExistence type="predicted"/>
<feature type="region of interest" description="Disordered" evidence="6">
    <location>
        <begin position="57"/>
        <end position="177"/>
    </location>
</feature>
<dbReference type="AlphaFoldDB" id="A0AAJ7T2R6"/>
<dbReference type="InterPro" id="IPR029063">
    <property type="entry name" value="SAM-dependent_MTases_sf"/>
</dbReference>